<gene>
    <name evidence="2" type="ORF">CGOC_LOCUS496</name>
</gene>
<feature type="region of interest" description="Disordered" evidence="1">
    <location>
        <begin position="186"/>
        <end position="217"/>
    </location>
</feature>
<protein>
    <submittedName>
        <fullName evidence="2">Uncharacterized protein</fullName>
    </submittedName>
</protein>
<dbReference type="EMBL" id="UYRV01000719">
    <property type="protein sequence ID" value="VDK45335.1"/>
    <property type="molecule type" value="Genomic_DNA"/>
</dbReference>
<dbReference type="OrthoDB" id="5851940at2759"/>
<reference evidence="2 3" key="1">
    <citation type="submission" date="2018-11" db="EMBL/GenBank/DDBJ databases">
        <authorList>
            <consortium name="Pathogen Informatics"/>
        </authorList>
    </citation>
    <scope>NUCLEOTIDE SEQUENCE [LARGE SCALE GENOMIC DNA]</scope>
</reference>
<evidence type="ECO:0000313" key="2">
    <source>
        <dbReference type="EMBL" id="VDK45335.1"/>
    </source>
</evidence>
<feature type="compositionally biased region" description="Basic and acidic residues" evidence="1">
    <location>
        <begin position="424"/>
        <end position="434"/>
    </location>
</feature>
<name>A0A3P6QX57_CYLGO</name>
<keyword evidence="3" id="KW-1185">Reference proteome</keyword>
<dbReference type="Proteomes" id="UP000271889">
    <property type="component" value="Unassembled WGS sequence"/>
</dbReference>
<proteinExistence type="predicted"/>
<evidence type="ECO:0000256" key="1">
    <source>
        <dbReference type="SAM" id="MobiDB-lite"/>
    </source>
</evidence>
<feature type="compositionally biased region" description="Low complexity" evidence="1">
    <location>
        <begin position="387"/>
        <end position="406"/>
    </location>
</feature>
<organism evidence="2 3">
    <name type="scientific">Cylicostephanus goldi</name>
    <name type="common">Nematode worm</name>
    <dbReference type="NCBI Taxonomy" id="71465"/>
    <lineage>
        <taxon>Eukaryota</taxon>
        <taxon>Metazoa</taxon>
        <taxon>Ecdysozoa</taxon>
        <taxon>Nematoda</taxon>
        <taxon>Chromadorea</taxon>
        <taxon>Rhabditida</taxon>
        <taxon>Rhabditina</taxon>
        <taxon>Rhabditomorpha</taxon>
        <taxon>Strongyloidea</taxon>
        <taxon>Strongylidae</taxon>
        <taxon>Cylicostephanus</taxon>
    </lineage>
</organism>
<feature type="compositionally biased region" description="Acidic residues" evidence="1">
    <location>
        <begin position="442"/>
        <end position="451"/>
    </location>
</feature>
<dbReference type="AlphaFoldDB" id="A0A3P6QX57"/>
<evidence type="ECO:0000313" key="3">
    <source>
        <dbReference type="Proteomes" id="UP000271889"/>
    </source>
</evidence>
<feature type="region of interest" description="Disordered" evidence="1">
    <location>
        <begin position="383"/>
        <end position="461"/>
    </location>
</feature>
<sequence length="546" mass="61804">MYESKLKRTNKMYSKLTECMNELLLKEKELDQRLRMLDEQQRYYPYLYPSTSRPTVVRAGPRTMRGSEQEYVSTAPQSTLLTVWTYRQVRRNYLSMFAAPRIDVVRPVAFSRSPYMRHSSSSQHCSELVRNSPARTSGMSEDSGVHMWNEPPVLQGGQPVGVIDTFSVVYSQTIFRNVDGRWSDSRIVQRRKPKRSTNTNFQRDSPARIPQSRSKPLIFVRHAHPGRHSQGRKKRGLPQKGVARRSLELFLNHYVSGRSKQRASYPSPMHLDLESCCTCNNENCPRQLRYVPASYCSISINQLSTRARSMIHERLSHSPTSCEDPTELSVTNLPASTSYEEALRHAADLPSSSSEHRLATVVEPTSSKNMGYTNPIFISPVTSFDHPMSSPESPTSPISPISRKPSGQMANVDPNINLFSLDDDNSHERKEHNQSDASGENSTDDEKDEENGNVLDSSLDSQKAFSALTKTSSEEDSSGKRKRELIMLTSSSTMASSLERSLEQGAMHSDGLSDKERRVRAVKNTIRGHRRTQSVCGEFRKIRSFL</sequence>
<accession>A0A3P6QX57</accession>